<dbReference type="Proteomes" id="UP000269221">
    <property type="component" value="Unassembled WGS sequence"/>
</dbReference>
<gene>
    <name evidence="1" type="ORF">DUI87_16854</name>
</gene>
<proteinExistence type="predicted"/>
<dbReference type="AlphaFoldDB" id="A0A3M0K254"/>
<sequence length="133" mass="14810">MIEMSRSLAESWCPSWQPNLVPSVNLLMLDSVVSSRSSIKILNKTRPNPDPWGTPLVTDYQQDVALFTTTLWAQQILNPAKSAPVQTMGCQFCQEDAVRYSAKGFAKVQINYLQSLSLIHLAGHLVKKGHQVV</sequence>
<dbReference type="OrthoDB" id="10539986at2759"/>
<name>A0A3M0K254_HIRRU</name>
<evidence type="ECO:0000313" key="2">
    <source>
        <dbReference type="Proteomes" id="UP000269221"/>
    </source>
</evidence>
<evidence type="ECO:0000313" key="1">
    <source>
        <dbReference type="EMBL" id="RMC07389.1"/>
    </source>
</evidence>
<comment type="caution">
    <text evidence="1">The sequence shown here is derived from an EMBL/GenBank/DDBJ whole genome shotgun (WGS) entry which is preliminary data.</text>
</comment>
<reference evidence="1 2" key="1">
    <citation type="submission" date="2018-07" db="EMBL/GenBank/DDBJ databases">
        <title>A high quality draft genome assembly of the barn swallow (H. rustica rustica).</title>
        <authorList>
            <person name="Formenti G."/>
            <person name="Chiara M."/>
            <person name="Poveda L."/>
            <person name="Francoijs K.-J."/>
            <person name="Bonisoli-Alquati A."/>
            <person name="Canova L."/>
            <person name="Gianfranceschi L."/>
            <person name="Horner D.S."/>
            <person name="Saino N."/>
        </authorList>
    </citation>
    <scope>NUCLEOTIDE SEQUENCE [LARGE SCALE GENOMIC DNA]</scope>
    <source>
        <strain evidence="1">Chelidonia</strain>
        <tissue evidence="1">Blood</tissue>
    </source>
</reference>
<keyword evidence="2" id="KW-1185">Reference proteome</keyword>
<accession>A0A3M0K254</accession>
<protein>
    <submittedName>
        <fullName evidence="1">Uncharacterized protein</fullName>
    </submittedName>
</protein>
<organism evidence="1 2">
    <name type="scientific">Hirundo rustica rustica</name>
    <dbReference type="NCBI Taxonomy" id="333673"/>
    <lineage>
        <taxon>Eukaryota</taxon>
        <taxon>Metazoa</taxon>
        <taxon>Chordata</taxon>
        <taxon>Craniata</taxon>
        <taxon>Vertebrata</taxon>
        <taxon>Euteleostomi</taxon>
        <taxon>Archelosauria</taxon>
        <taxon>Archosauria</taxon>
        <taxon>Dinosauria</taxon>
        <taxon>Saurischia</taxon>
        <taxon>Theropoda</taxon>
        <taxon>Coelurosauria</taxon>
        <taxon>Aves</taxon>
        <taxon>Neognathae</taxon>
        <taxon>Neoaves</taxon>
        <taxon>Telluraves</taxon>
        <taxon>Australaves</taxon>
        <taxon>Passeriformes</taxon>
        <taxon>Sylvioidea</taxon>
        <taxon>Hirundinidae</taxon>
        <taxon>Hirundo</taxon>
    </lineage>
</organism>
<dbReference type="EMBL" id="QRBI01000120">
    <property type="protein sequence ID" value="RMC07389.1"/>
    <property type="molecule type" value="Genomic_DNA"/>
</dbReference>